<dbReference type="OrthoDB" id="9796085at2"/>
<dbReference type="GO" id="GO:0004061">
    <property type="term" value="F:arylformamidase activity"/>
    <property type="evidence" value="ECO:0007669"/>
    <property type="project" value="InterPro"/>
</dbReference>
<organism evidence="1 2">
    <name type="scientific">Orenia metallireducens</name>
    <dbReference type="NCBI Taxonomy" id="1413210"/>
    <lineage>
        <taxon>Bacteria</taxon>
        <taxon>Bacillati</taxon>
        <taxon>Bacillota</taxon>
        <taxon>Clostridia</taxon>
        <taxon>Halanaerobiales</taxon>
        <taxon>Halobacteroidaceae</taxon>
        <taxon>Orenia</taxon>
    </lineage>
</organism>
<proteinExistence type="predicted"/>
<keyword evidence="2" id="KW-1185">Reference proteome</keyword>
<dbReference type="Pfam" id="PF04199">
    <property type="entry name" value="Cyclase"/>
    <property type="match status" value="1"/>
</dbReference>
<name>A0A285I3G2_9FIRM</name>
<dbReference type="Gene3D" id="3.50.30.50">
    <property type="entry name" value="Putative cyclase"/>
    <property type="match status" value="1"/>
</dbReference>
<protein>
    <submittedName>
        <fullName evidence="1">Kynurenine formamidase</fullName>
    </submittedName>
</protein>
<sequence>MKLIDLSVIIENTPSEPMKIKHKRISHKKGAKLIAWRAHLKREKNIFKKAAAFLKILIGKRKISAKDFPQSMFITQDKVTLSTHMGTHIDSPYHFGPLCEGKPAKTIDQLPLDLFYGDGICLDLRHIKPGKAITAKDIKEALAKINYQLKEKDIVLIWTGTAEKWGSKEYFTQACGMSEEATAYLVNNGVKLIGIDAYSFDLPFPIMLNRFMETKEENLLWPAHFYGRKKEYVHIERLKNLGALPSTGFKLCCFPIPIKGADASWSRVVAIVN</sequence>
<dbReference type="PANTHER" id="PTHR31118:SF32">
    <property type="entry name" value="KYNURENINE FORMAMIDASE"/>
    <property type="match status" value="1"/>
</dbReference>
<dbReference type="AlphaFoldDB" id="A0A285I3G2"/>
<reference evidence="2" key="1">
    <citation type="submission" date="2017-09" db="EMBL/GenBank/DDBJ databases">
        <authorList>
            <person name="Varghese N."/>
            <person name="Submissions S."/>
        </authorList>
    </citation>
    <scope>NUCLEOTIDE SEQUENCE [LARGE SCALE GENOMIC DNA]</scope>
    <source>
        <strain evidence="2">MSL47</strain>
    </source>
</reference>
<dbReference type="Proteomes" id="UP000219573">
    <property type="component" value="Unassembled WGS sequence"/>
</dbReference>
<dbReference type="RefSeq" id="WP_097019117.1">
    <property type="nucleotide sequence ID" value="NZ_OBDZ01000030.1"/>
</dbReference>
<dbReference type="PANTHER" id="PTHR31118">
    <property type="entry name" value="CYCLASE-LIKE PROTEIN 2"/>
    <property type="match status" value="1"/>
</dbReference>
<dbReference type="InterPro" id="IPR037175">
    <property type="entry name" value="KFase_sf"/>
</dbReference>
<dbReference type="SUPFAM" id="SSF102198">
    <property type="entry name" value="Putative cyclase"/>
    <property type="match status" value="1"/>
</dbReference>
<evidence type="ECO:0000313" key="2">
    <source>
        <dbReference type="Proteomes" id="UP000219573"/>
    </source>
</evidence>
<dbReference type="InterPro" id="IPR007325">
    <property type="entry name" value="KFase/CYL"/>
</dbReference>
<accession>A0A285I3G2</accession>
<evidence type="ECO:0000313" key="1">
    <source>
        <dbReference type="EMBL" id="SNY42489.1"/>
    </source>
</evidence>
<dbReference type="EMBL" id="OBDZ01000030">
    <property type="protein sequence ID" value="SNY42489.1"/>
    <property type="molecule type" value="Genomic_DNA"/>
</dbReference>
<gene>
    <name evidence="1" type="ORF">SAMN06265827_13021</name>
</gene>
<dbReference type="GO" id="GO:0019441">
    <property type="term" value="P:L-tryptophan catabolic process to kynurenine"/>
    <property type="evidence" value="ECO:0007669"/>
    <property type="project" value="InterPro"/>
</dbReference>